<dbReference type="RefSeq" id="WP_010692287.1">
    <property type="nucleotide sequence ID" value="NZ_KB442453.1"/>
</dbReference>
<accession>M2B2Z4</accession>
<reference evidence="1 4" key="1">
    <citation type="submission" date="2012-01" db="EMBL/GenBank/DDBJ databases">
        <title>The Genome Sequence of Treponema denticola SP33.</title>
        <authorList>
            <consortium name="The Broad Institute Genome Sequencing Platform"/>
            <person name="Earl A."/>
            <person name="Ward D."/>
            <person name="Feldgarden M."/>
            <person name="Gevers D."/>
            <person name="Blanton J.M."/>
            <person name="Fenno C.J."/>
            <person name="Baranova O.V."/>
            <person name="Mathney J."/>
            <person name="Dewhirst F.E."/>
            <person name="Izard J."/>
            <person name="Young S.K."/>
            <person name="Zeng Q."/>
            <person name="Gargeya S."/>
            <person name="Fitzgerald M."/>
            <person name="Haas B."/>
            <person name="Abouelleil A."/>
            <person name="Alvarado L."/>
            <person name="Arachchi H.M."/>
            <person name="Berlin A."/>
            <person name="Chapman S.B."/>
            <person name="Gearin G."/>
            <person name="Goldberg J."/>
            <person name="Griggs A."/>
            <person name="Gujja S."/>
            <person name="Hansen M."/>
            <person name="Heiman D."/>
            <person name="Howarth C."/>
            <person name="Larimer J."/>
            <person name="Lui A."/>
            <person name="MacDonald P.J.P."/>
            <person name="McCowen C."/>
            <person name="Montmayeur A."/>
            <person name="Murphy C."/>
            <person name="Neiman D."/>
            <person name="Pearson M."/>
            <person name="Priest M."/>
            <person name="Roberts A."/>
            <person name="Saif S."/>
            <person name="Shea T."/>
            <person name="Sisk P."/>
            <person name="Stolte C."/>
            <person name="Sykes S."/>
            <person name="Wortman J."/>
            <person name="Nusbaum C."/>
            <person name="Birren B."/>
        </authorList>
    </citation>
    <scope>NUCLEOTIDE SEQUENCE [LARGE SCALE GENOMIC DNA]</scope>
    <source>
        <strain evidence="1 4">SP33</strain>
    </source>
</reference>
<dbReference type="EMBL" id="AGDZ01000037">
    <property type="protein sequence ID" value="EMB20024.1"/>
    <property type="molecule type" value="Genomic_DNA"/>
</dbReference>
<evidence type="ECO:0000313" key="3">
    <source>
        <dbReference type="EMBL" id="EMB28867.1"/>
    </source>
</evidence>
<dbReference type="Proteomes" id="UP000016183">
    <property type="component" value="Unassembled WGS sequence"/>
</dbReference>
<comment type="caution">
    <text evidence="1">The sequence shown here is derived from an EMBL/GenBank/DDBJ whole genome shotgun (WGS) entry which is preliminary data.</text>
</comment>
<dbReference type="OrthoDB" id="358980at2"/>
<evidence type="ECO:0000313" key="4">
    <source>
        <dbReference type="Proteomes" id="UP000016183"/>
    </source>
</evidence>
<evidence type="ECO:0000313" key="1">
    <source>
        <dbReference type="EMBL" id="EMB19282.1"/>
    </source>
</evidence>
<dbReference type="PROSITE" id="PS51257">
    <property type="entry name" value="PROKAR_LIPOPROTEIN"/>
    <property type="match status" value="1"/>
</dbReference>
<name>M2B2Z4_TREDN</name>
<protein>
    <recommendedName>
        <fullName evidence="5">Lipoprotein</fullName>
    </recommendedName>
</protein>
<evidence type="ECO:0008006" key="5">
    <source>
        <dbReference type="Google" id="ProtNLM"/>
    </source>
</evidence>
<organism evidence="1 4">
    <name type="scientific">Treponema denticola SP33</name>
    <dbReference type="NCBI Taxonomy" id="999437"/>
    <lineage>
        <taxon>Bacteria</taxon>
        <taxon>Pseudomonadati</taxon>
        <taxon>Spirochaetota</taxon>
        <taxon>Spirochaetia</taxon>
        <taxon>Spirochaetales</taxon>
        <taxon>Treponemataceae</taxon>
        <taxon>Treponema</taxon>
    </lineage>
</organism>
<dbReference type="HOGENOM" id="CLU_1383648_0_0_12"/>
<dbReference type="AlphaFoldDB" id="M2B2Z4"/>
<dbReference type="EMBL" id="AGDZ01000001">
    <property type="protein sequence ID" value="EMB28867.1"/>
    <property type="molecule type" value="Genomic_DNA"/>
</dbReference>
<evidence type="ECO:0000313" key="2">
    <source>
        <dbReference type="EMBL" id="EMB20024.1"/>
    </source>
</evidence>
<gene>
    <name evidence="3" type="ORF">HMPREF9733_00015</name>
    <name evidence="2" type="ORF">HMPREF9733_02580</name>
    <name evidence="1" type="ORF">HMPREF9733_02720</name>
</gene>
<dbReference type="PATRIC" id="fig|999437.3.peg.15"/>
<dbReference type="EMBL" id="AGDZ01000040">
    <property type="protein sequence ID" value="EMB19282.1"/>
    <property type="molecule type" value="Genomic_DNA"/>
</dbReference>
<sequence length="198" mass="22741">MKKIVFVLVFLLFLFGCSAYKTTPFIIDNDSDWNIVVSVKNCYETGKKRSHLNYMIKARSSYTLNLYSNGSCDLISVNGAKIIKDTSTEMILKNDTHKKIKVINLTGQNVNLVNEPKLPCPLNEYYVEYYVPLFQPITIQSIHNSLLLSKEMYIHAWQMEFCKTDVALNNLAIKIVTSNNCGYKFKIQDDNIFLILSN</sequence>
<proteinExistence type="predicted"/>